<protein>
    <recommendedName>
        <fullName evidence="3">Secreted protein</fullName>
    </recommendedName>
</protein>
<accession>A0ABV0U947</accession>
<proteinExistence type="predicted"/>
<evidence type="ECO:0008006" key="3">
    <source>
        <dbReference type="Google" id="ProtNLM"/>
    </source>
</evidence>
<dbReference type="Proteomes" id="UP001482620">
    <property type="component" value="Unassembled WGS sequence"/>
</dbReference>
<organism evidence="1 2">
    <name type="scientific">Ilyodon furcidens</name>
    <name type="common">goldbreast splitfin</name>
    <dbReference type="NCBI Taxonomy" id="33524"/>
    <lineage>
        <taxon>Eukaryota</taxon>
        <taxon>Metazoa</taxon>
        <taxon>Chordata</taxon>
        <taxon>Craniata</taxon>
        <taxon>Vertebrata</taxon>
        <taxon>Euteleostomi</taxon>
        <taxon>Actinopterygii</taxon>
        <taxon>Neopterygii</taxon>
        <taxon>Teleostei</taxon>
        <taxon>Neoteleostei</taxon>
        <taxon>Acanthomorphata</taxon>
        <taxon>Ovalentaria</taxon>
        <taxon>Atherinomorphae</taxon>
        <taxon>Cyprinodontiformes</taxon>
        <taxon>Goodeidae</taxon>
        <taxon>Ilyodon</taxon>
    </lineage>
</organism>
<name>A0ABV0U947_9TELE</name>
<sequence length="102" mass="11074">MGLLVMGFSSSLMIPRALNSFTILSISSTAPGFRGYCRTGGCTPPSMRGTYFSPRSSQSFLNRATLAEVMIFRNFSFPAREKSLSFSFCSVTSGTSTALYHS</sequence>
<keyword evidence="2" id="KW-1185">Reference proteome</keyword>
<evidence type="ECO:0000313" key="2">
    <source>
        <dbReference type="Proteomes" id="UP001482620"/>
    </source>
</evidence>
<dbReference type="EMBL" id="JAHRIQ010060282">
    <property type="protein sequence ID" value="MEQ2241092.1"/>
    <property type="molecule type" value="Genomic_DNA"/>
</dbReference>
<reference evidence="1 2" key="1">
    <citation type="submission" date="2021-06" db="EMBL/GenBank/DDBJ databases">
        <authorList>
            <person name="Palmer J.M."/>
        </authorList>
    </citation>
    <scope>NUCLEOTIDE SEQUENCE [LARGE SCALE GENOMIC DNA]</scope>
    <source>
        <strain evidence="2">if_2019</strain>
        <tissue evidence="1">Muscle</tissue>
    </source>
</reference>
<comment type="caution">
    <text evidence="1">The sequence shown here is derived from an EMBL/GenBank/DDBJ whole genome shotgun (WGS) entry which is preliminary data.</text>
</comment>
<evidence type="ECO:0000313" key="1">
    <source>
        <dbReference type="EMBL" id="MEQ2241092.1"/>
    </source>
</evidence>
<gene>
    <name evidence="1" type="ORF">ILYODFUR_021797</name>
</gene>